<evidence type="ECO:0000256" key="1">
    <source>
        <dbReference type="SAM" id="MobiDB-lite"/>
    </source>
</evidence>
<name>A0A8A1MPR0_AJECA</name>
<evidence type="ECO:0000313" key="2">
    <source>
        <dbReference type="EMBL" id="QSS66057.1"/>
    </source>
</evidence>
<dbReference type="AlphaFoldDB" id="A0A8A1MPR0"/>
<feature type="region of interest" description="Disordered" evidence="1">
    <location>
        <begin position="28"/>
        <end position="47"/>
    </location>
</feature>
<protein>
    <submittedName>
        <fullName evidence="2">Uncharacterized protein</fullName>
    </submittedName>
</protein>
<gene>
    <name evidence="2" type="ORF">I7I51_06908</name>
</gene>
<dbReference type="VEuPathDB" id="FungiDB:I7I51_06908"/>
<sequence length="47" mass="5229">MGTVRKLILDQQQILNAQAKPLNLKRLAPSQNSSTNIHGPHRLNLSI</sequence>
<reference evidence="2" key="1">
    <citation type="submission" date="2021-01" db="EMBL/GenBank/DDBJ databases">
        <title>Chromosome-level genome assembly of a human fungal pathogen reveals clustering of transcriptionally co-regulated genes.</title>
        <authorList>
            <person name="Voorhies M."/>
            <person name="Cohen S."/>
            <person name="Shea T.P."/>
            <person name="Petrus S."/>
            <person name="Munoz J.F."/>
            <person name="Poplawski S."/>
            <person name="Goldman W.E."/>
            <person name="Michael T."/>
            <person name="Cuomo C.A."/>
            <person name="Sil A."/>
            <person name="Beyhan S."/>
        </authorList>
    </citation>
    <scope>NUCLEOTIDE SEQUENCE</scope>
    <source>
        <strain evidence="2">WU24</strain>
    </source>
</reference>
<dbReference type="Proteomes" id="UP000663671">
    <property type="component" value="Chromosome 3"/>
</dbReference>
<evidence type="ECO:0000313" key="3">
    <source>
        <dbReference type="Proteomes" id="UP000663671"/>
    </source>
</evidence>
<organism evidence="2 3">
    <name type="scientific">Ajellomyces capsulatus</name>
    <name type="common">Darling's disease fungus</name>
    <name type="synonym">Histoplasma capsulatum</name>
    <dbReference type="NCBI Taxonomy" id="5037"/>
    <lineage>
        <taxon>Eukaryota</taxon>
        <taxon>Fungi</taxon>
        <taxon>Dikarya</taxon>
        <taxon>Ascomycota</taxon>
        <taxon>Pezizomycotina</taxon>
        <taxon>Eurotiomycetes</taxon>
        <taxon>Eurotiomycetidae</taxon>
        <taxon>Onygenales</taxon>
        <taxon>Ajellomycetaceae</taxon>
        <taxon>Histoplasma</taxon>
    </lineage>
</organism>
<accession>A0A8A1MPR0</accession>
<proteinExistence type="predicted"/>
<dbReference type="EMBL" id="CP069115">
    <property type="protein sequence ID" value="QSS66057.1"/>
    <property type="molecule type" value="Genomic_DNA"/>
</dbReference>